<evidence type="ECO:0000313" key="21">
    <source>
        <dbReference type="EMBL" id="HIR70131.1"/>
    </source>
</evidence>
<dbReference type="NCBIfam" id="TIGR01087">
    <property type="entry name" value="murD"/>
    <property type="match status" value="1"/>
</dbReference>
<evidence type="ECO:0000259" key="20">
    <source>
        <dbReference type="Pfam" id="PF08245"/>
    </source>
</evidence>
<evidence type="ECO:0000256" key="18">
    <source>
        <dbReference type="RuleBase" id="RU003664"/>
    </source>
</evidence>
<dbReference type="HAMAP" id="MF_00639">
    <property type="entry name" value="MurD"/>
    <property type="match status" value="1"/>
</dbReference>
<evidence type="ECO:0000256" key="14">
    <source>
        <dbReference type="ARBA" id="ARBA00030398"/>
    </source>
</evidence>
<dbReference type="GO" id="GO:0051301">
    <property type="term" value="P:cell division"/>
    <property type="evidence" value="ECO:0007669"/>
    <property type="project" value="UniProtKB-KW"/>
</dbReference>
<evidence type="ECO:0000256" key="3">
    <source>
        <dbReference type="ARBA" id="ARBA00004752"/>
    </source>
</evidence>
<evidence type="ECO:0000256" key="15">
    <source>
        <dbReference type="ARBA" id="ARBA00032324"/>
    </source>
</evidence>
<keyword evidence="17 18" id="KW-0131">Cell cycle</keyword>
<dbReference type="Gene3D" id="3.40.1190.10">
    <property type="entry name" value="Mur-like, catalytic domain"/>
    <property type="match status" value="1"/>
</dbReference>
<dbReference type="PANTHER" id="PTHR43692:SF1">
    <property type="entry name" value="UDP-N-ACETYLMURAMOYLALANINE--D-GLUTAMATE LIGASE"/>
    <property type="match status" value="1"/>
</dbReference>
<sequence length="453" mass="50303">MKAEEKKFLVFGTGKSGVAAAELLLRHEADVVLYDSRADLDIEDFKEKQTALAGISVVAGELPDEIADQVDIVILSPGVPCDLPVVNRLRDAGKIIWGEVELAWQMGRGTVAAITGTNGKTTTTSLVGKILSEHYSDVKVVGNIGIPYTQVADETKEDTVIAAEISSFQLETIDTFAPHVSAILNITPDHLDRHHTMENYIAAKESITKNQRQGDVCVLNYEDEVLREFGETLPFKVVYFSSARKLEEGLYLSGEEIVWRRDGKEDVYIPVDELQILGKHNYENAMAAIAIGDAMGVPKDAIVRGLRTFQAVEHRIEYVCEKRGVRFYNDSKGTNPDAAIKGIQAMNRRTVLIGGGYDKQSTYDEWIESFDGKVKKLVLLGQTREKIAACARAHGFTDIVFADSLEEAVERCWEAAEPGDAVLLSPACASWGMFDNYEQRGRMFKEYVRRLKE</sequence>
<dbReference type="SUPFAM" id="SSF53623">
    <property type="entry name" value="MurD-like peptide ligases, catalytic domain"/>
    <property type="match status" value="1"/>
</dbReference>
<evidence type="ECO:0000256" key="16">
    <source>
        <dbReference type="ARBA" id="ARBA00047632"/>
    </source>
</evidence>
<dbReference type="Proteomes" id="UP000823912">
    <property type="component" value="Unassembled WGS sequence"/>
</dbReference>
<reference evidence="21" key="1">
    <citation type="submission" date="2020-10" db="EMBL/GenBank/DDBJ databases">
        <authorList>
            <person name="Gilroy R."/>
        </authorList>
    </citation>
    <scope>NUCLEOTIDE SEQUENCE</scope>
    <source>
        <strain evidence="21">ChiSjej5B23-6657</strain>
    </source>
</reference>
<dbReference type="Pfam" id="PF08245">
    <property type="entry name" value="Mur_ligase_M"/>
    <property type="match status" value="1"/>
</dbReference>
<dbReference type="GO" id="GO:0008764">
    <property type="term" value="F:UDP-N-acetylmuramoylalanine-D-glutamate ligase activity"/>
    <property type="evidence" value="ECO:0007669"/>
    <property type="project" value="UniProtKB-UniRule"/>
</dbReference>
<keyword evidence="8 17" id="KW-0436">Ligase</keyword>
<evidence type="ECO:0000256" key="7">
    <source>
        <dbReference type="ARBA" id="ARBA00022490"/>
    </source>
</evidence>
<comment type="similarity">
    <text evidence="4 17">Belongs to the MurCDEF family.</text>
</comment>
<comment type="subcellular location">
    <subcellularLocation>
        <location evidence="2 17 18">Cytoplasm</location>
    </subcellularLocation>
</comment>
<dbReference type="InterPro" id="IPR036565">
    <property type="entry name" value="Mur-like_cat_sf"/>
</dbReference>
<keyword evidence="12 17" id="KW-0573">Peptidoglycan synthesis</keyword>
<keyword evidence="17 18" id="KW-0132">Cell division</keyword>
<dbReference type="GO" id="GO:0005524">
    <property type="term" value="F:ATP binding"/>
    <property type="evidence" value="ECO:0007669"/>
    <property type="project" value="UniProtKB-UniRule"/>
</dbReference>
<keyword evidence="11 17" id="KW-0133">Cell shape</keyword>
<dbReference type="EMBL" id="DVHM01000041">
    <property type="protein sequence ID" value="HIR70131.1"/>
    <property type="molecule type" value="Genomic_DNA"/>
</dbReference>
<evidence type="ECO:0000256" key="6">
    <source>
        <dbReference type="ARBA" id="ARBA00015655"/>
    </source>
</evidence>
<dbReference type="EC" id="6.3.2.9" evidence="5 17"/>
<dbReference type="AlphaFoldDB" id="A0A9D1E8V4"/>
<accession>A0A9D1E8V4</accession>
<dbReference type="Pfam" id="PF02875">
    <property type="entry name" value="Mur_ligase_C"/>
    <property type="match status" value="1"/>
</dbReference>
<feature type="domain" description="Mur ligase central" evidence="20">
    <location>
        <begin position="114"/>
        <end position="291"/>
    </location>
</feature>
<comment type="pathway">
    <text evidence="3 17 18">Cell wall biogenesis; peptidoglycan biosynthesis.</text>
</comment>
<dbReference type="GO" id="GO:0009252">
    <property type="term" value="P:peptidoglycan biosynthetic process"/>
    <property type="evidence" value="ECO:0007669"/>
    <property type="project" value="UniProtKB-UniRule"/>
</dbReference>
<comment type="function">
    <text evidence="1 17 18">Cell wall formation. Catalyzes the addition of glutamate to the nucleotide precursor UDP-N-acetylmuramoyl-L-alanine (UMA).</text>
</comment>
<proteinExistence type="inferred from homology"/>
<dbReference type="Gene3D" id="3.40.50.720">
    <property type="entry name" value="NAD(P)-binding Rossmann-like Domain"/>
    <property type="match status" value="1"/>
</dbReference>
<dbReference type="InterPro" id="IPR004101">
    <property type="entry name" value="Mur_ligase_C"/>
</dbReference>
<evidence type="ECO:0000256" key="12">
    <source>
        <dbReference type="ARBA" id="ARBA00022984"/>
    </source>
</evidence>
<comment type="caution">
    <text evidence="21">The sequence shown here is derived from an EMBL/GenBank/DDBJ whole genome shotgun (WGS) entry which is preliminary data.</text>
</comment>
<dbReference type="Pfam" id="PF21799">
    <property type="entry name" value="MurD-like_N"/>
    <property type="match status" value="1"/>
</dbReference>
<evidence type="ECO:0000256" key="9">
    <source>
        <dbReference type="ARBA" id="ARBA00022741"/>
    </source>
</evidence>
<keyword evidence="7 17" id="KW-0963">Cytoplasm</keyword>
<dbReference type="Gene3D" id="3.90.190.20">
    <property type="entry name" value="Mur ligase, C-terminal domain"/>
    <property type="match status" value="1"/>
</dbReference>
<comment type="catalytic activity">
    <reaction evidence="16 17 18">
        <text>UDP-N-acetyl-alpha-D-muramoyl-L-alanine + D-glutamate + ATP = UDP-N-acetyl-alpha-D-muramoyl-L-alanyl-D-glutamate + ADP + phosphate + H(+)</text>
        <dbReference type="Rhea" id="RHEA:16429"/>
        <dbReference type="ChEBI" id="CHEBI:15378"/>
        <dbReference type="ChEBI" id="CHEBI:29986"/>
        <dbReference type="ChEBI" id="CHEBI:30616"/>
        <dbReference type="ChEBI" id="CHEBI:43474"/>
        <dbReference type="ChEBI" id="CHEBI:83898"/>
        <dbReference type="ChEBI" id="CHEBI:83900"/>
        <dbReference type="ChEBI" id="CHEBI:456216"/>
        <dbReference type="EC" id="6.3.2.9"/>
    </reaction>
</comment>
<evidence type="ECO:0000256" key="11">
    <source>
        <dbReference type="ARBA" id="ARBA00022960"/>
    </source>
</evidence>
<dbReference type="GO" id="GO:0071555">
    <property type="term" value="P:cell wall organization"/>
    <property type="evidence" value="ECO:0007669"/>
    <property type="project" value="UniProtKB-KW"/>
</dbReference>
<dbReference type="InterPro" id="IPR036615">
    <property type="entry name" value="Mur_ligase_C_dom_sf"/>
</dbReference>
<name>A0A9D1E8V4_9FIRM</name>
<evidence type="ECO:0000313" key="22">
    <source>
        <dbReference type="Proteomes" id="UP000823912"/>
    </source>
</evidence>
<evidence type="ECO:0000256" key="10">
    <source>
        <dbReference type="ARBA" id="ARBA00022840"/>
    </source>
</evidence>
<dbReference type="GO" id="GO:0008360">
    <property type="term" value="P:regulation of cell shape"/>
    <property type="evidence" value="ECO:0007669"/>
    <property type="project" value="UniProtKB-KW"/>
</dbReference>
<keyword evidence="13 17" id="KW-0961">Cell wall biogenesis/degradation</keyword>
<organism evidence="21 22">
    <name type="scientific">Candidatus Pullilachnospira gallistercoris</name>
    <dbReference type="NCBI Taxonomy" id="2840911"/>
    <lineage>
        <taxon>Bacteria</taxon>
        <taxon>Bacillati</taxon>
        <taxon>Bacillota</taxon>
        <taxon>Clostridia</taxon>
        <taxon>Lachnospirales</taxon>
        <taxon>Lachnospiraceae</taxon>
        <taxon>Lachnospiraceae incertae sedis</taxon>
        <taxon>Candidatus Pullilachnospira</taxon>
    </lineage>
</organism>
<gene>
    <name evidence="17" type="primary">murD</name>
    <name evidence="21" type="ORF">IAA55_02490</name>
</gene>
<keyword evidence="10 17" id="KW-0067">ATP-binding</keyword>
<dbReference type="GO" id="GO:0005737">
    <property type="term" value="C:cytoplasm"/>
    <property type="evidence" value="ECO:0007669"/>
    <property type="project" value="UniProtKB-SubCell"/>
</dbReference>
<evidence type="ECO:0000256" key="2">
    <source>
        <dbReference type="ARBA" id="ARBA00004496"/>
    </source>
</evidence>
<feature type="binding site" evidence="17">
    <location>
        <begin position="116"/>
        <end position="122"/>
    </location>
    <ligand>
        <name>ATP</name>
        <dbReference type="ChEBI" id="CHEBI:30616"/>
    </ligand>
</feature>
<dbReference type="SUPFAM" id="SSF53244">
    <property type="entry name" value="MurD-like peptide ligases, peptide-binding domain"/>
    <property type="match status" value="1"/>
</dbReference>
<dbReference type="SUPFAM" id="SSF51984">
    <property type="entry name" value="MurCD N-terminal domain"/>
    <property type="match status" value="1"/>
</dbReference>
<evidence type="ECO:0000256" key="5">
    <source>
        <dbReference type="ARBA" id="ARBA00012212"/>
    </source>
</evidence>
<feature type="domain" description="Mur ligase C-terminal" evidence="19">
    <location>
        <begin position="314"/>
        <end position="428"/>
    </location>
</feature>
<evidence type="ECO:0000256" key="4">
    <source>
        <dbReference type="ARBA" id="ARBA00010416"/>
    </source>
</evidence>
<keyword evidence="9 17" id="KW-0547">Nucleotide-binding</keyword>
<evidence type="ECO:0000259" key="19">
    <source>
        <dbReference type="Pfam" id="PF02875"/>
    </source>
</evidence>
<evidence type="ECO:0000256" key="8">
    <source>
        <dbReference type="ARBA" id="ARBA00022598"/>
    </source>
</evidence>
<reference evidence="21" key="2">
    <citation type="journal article" date="2021" name="PeerJ">
        <title>Extensive microbial diversity within the chicken gut microbiome revealed by metagenomics and culture.</title>
        <authorList>
            <person name="Gilroy R."/>
            <person name="Ravi A."/>
            <person name="Getino M."/>
            <person name="Pursley I."/>
            <person name="Horton D.L."/>
            <person name="Alikhan N.F."/>
            <person name="Baker D."/>
            <person name="Gharbi K."/>
            <person name="Hall N."/>
            <person name="Watson M."/>
            <person name="Adriaenssens E.M."/>
            <person name="Foster-Nyarko E."/>
            <person name="Jarju S."/>
            <person name="Secka A."/>
            <person name="Antonio M."/>
            <person name="Oren A."/>
            <person name="Chaudhuri R.R."/>
            <person name="La Ragione R."/>
            <person name="Hildebrand F."/>
            <person name="Pallen M.J."/>
        </authorList>
    </citation>
    <scope>NUCLEOTIDE SEQUENCE</scope>
    <source>
        <strain evidence="21">ChiSjej5B23-6657</strain>
    </source>
</reference>
<dbReference type="InterPro" id="IPR005762">
    <property type="entry name" value="MurD"/>
</dbReference>
<evidence type="ECO:0000256" key="1">
    <source>
        <dbReference type="ARBA" id="ARBA00002734"/>
    </source>
</evidence>
<evidence type="ECO:0000256" key="13">
    <source>
        <dbReference type="ARBA" id="ARBA00023316"/>
    </source>
</evidence>
<dbReference type="PANTHER" id="PTHR43692">
    <property type="entry name" value="UDP-N-ACETYLMURAMOYLALANINE--D-GLUTAMATE LIGASE"/>
    <property type="match status" value="1"/>
</dbReference>
<evidence type="ECO:0000256" key="17">
    <source>
        <dbReference type="HAMAP-Rule" id="MF_00639"/>
    </source>
</evidence>
<protein>
    <recommendedName>
        <fullName evidence="6 17">UDP-N-acetylmuramoylalanine--D-glutamate ligase</fullName>
        <ecNumber evidence="5 17">6.3.2.9</ecNumber>
    </recommendedName>
    <alternativeName>
        <fullName evidence="15 17">D-glutamic acid-adding enzyme</fullName>
    </alternativeName>
    <alternativeName>
        <fullName evidence="14 17">UDP-N-acetylmuramoyl-L-alanyl-D-glutamate synthetase</fullName>
    </alternativeName>
</protein>
<dbReference type="InterPro" id="IPR013221">
    <property type="entry name" value="Mur_ligase_cen"/>
</dbReference>